<dbReference type="Gene3D" id="3.40.50.720">
    <property type="entry name" value="NAD(P)-binding Rossmann-like Domain"/>
    <property type="match status" value="1"/>
</dbReference>
<proteinExistence type="predicted"/>
<feature type="region of interest" description="Disordered" evidence="1">
    <location>
        <begin position="40"/>
        <end position="77"/>
    </location>
</feature>
<organism evidence="2 3">
    <name type="scientific">Byssochlamys spectabilis</name>
    <name type="common">Paecilomyces variotii</name>
    <dbReference type="NCBI Taxonomy" id="264951"/>
    <lineage>
        <taxon>Eukaryota</taxon>
        <taxon>Fungi</taxon>
        <taxon>Dikarya</taxon>
        <taxon>Ascomycota</taxon>
        <taxon>Pezizomycotina</taxon>
        <taxon>Eurotiomycetes</taxon>
        <taxon>Eurotiomycetidae</taxon>
        <taxon>Eurotiales</taxon>
        <taxon>Thermoascaceae</taxon>
        <taxon>Paecilomyces</taxon>
    </lineage>
</organism>
<reference evidence="2 3" key="1">
    <citation type="journal article" date="2018" name="Front. Microbiol.">
        <title>Genomic and genetic insights into a cosmopolitan fungus, Paecilomyces variotii (Eurotiales).</title>
        <authorList>
            <person name="Urquhart A.S."/>
            <person name="Mondo S.J."/>
            <person name="Makela M.R."/>
            <person name="Hane J.K."/>
            <person name="Wiebenga A."/>
            <person name="He G."/>
            <person name="Mihaltcheva S."/>
            <person name="Pangilinan J."/>
            <person name="Lipzen A."/>
            <person name="Barry K."/>
            <person name="de Vries R.P."/>
            <person name="Grigoriev I.V."/>
            <person name="Idnurm A."/>
        </authorList>
    </citation>
    <scope>NUCLEOTIDE SEQUENCE [LARGE SCALE GENOMIC DNA]</scope>
    <source>
        <strain evidence="2 3">CBS 101075</strain>
    </source>
</reference>
<sequence length="256" mass="28569">MGQESIPIQQIDGSWDLALKFADTFDLPAGLLLFPRDDELDEEDDSDHHHQTHTLFPRSDSNSSTNNNKNSSSSPTPLETYRAISNVVFGIQVAGSLTAENQRNYLCNNNNFKMNPIEGLGLNYDKLKQVICTDIPTSQIPLDNKTVADSLQLYNAMLWLQMTFNVFFGNATKLCDMFNVQQAEKVGMDAINIMWKIREYTNNSLTVAQPLSSGKVKPHPAKVGKDGLKGVLEGLQLMRENKVSGVKLVYKVEETP</sequence>
<dbReference type="AlphaFoldDB" id="A0A443HXR5"/>
<dbReference type="VEuPathDB" id="FungiDB:C8Q69DRAFT_505431"/>
<feature type="compositionally biased region" description="Low complexity" evidence="1">
    <location>
        <begin position="59"/>
        <end position="74"/>
    </location>
</feature>
<evidence type="ECO:0000256" key="1">
    <source>
        <dbReference type="SAM" id="MobiDB-lite"/>
    </source>
</evidence>
<evidence type="ECO:0000313" key="3">
    <source>
        <dbReference type="Proteomes" id="UP000283841"/>
    </source>
</evidence>
<dbReference type="EMBL" id="RCNU01000003">
    <property type="protein sequence ID" value="RWQ96534.1"/>
    <property type="molecule type" value="Genomic_DNA"/>
</dbReference>
<protein>
    <submittedName>
        <fullName evidence="2">Uncharacterized protein</fullName>
    </submittedName>
</protein>
<keyword evidence="3" id="KW-1185">Reference proteome</keyword>
<dbReference type="Gene3D" id="3.90.180.10">
    <property type="entry name" value="Medium-chain alcohol dehydrogenases, catalytic domain"/>
    <property type="match status" value="1"/>
</dbReference>
<dbReference type="Proteomes" id="UP000283841">
    <property type="component" value="Unassembled WGS sequence"/>
</dbReference>
<accession>A0A443HXR5</accession>
<dbReference type="GeneID" id="39601982"/>
<evidence type="ECO:0000313" key="2">
    <source>
        <dbReference type="EMBL" id="RWQ96534.1"/>
    </source>
</evidence>
<name>A0A443HXR5_BYSSP</name>
<dbReference type="RefSeq" id="XP_028486179.1">
    <property type="nucleotide sequence ID" value="XM_028632705.1"/>
</dbReference>
<gene>
    <name evidence="2" type="ORF">C8Q69DRAFT_505431</name>
</gene>
<comment type="caution">
    <text evidence="2">The sequence shown here is derived from an EMBL/GenBank/DDBJ whole genome shotgun (WGS) entry which is preliminary data.</text>
</comment>
<dbReference type="STRING" id="264951.A0A443HXR5"/>